<dbReference type="SUPFAM" id="SSF53383">
    <property type="entry name" value="PLP-dependent transferases"/>
    <property type="match status" value="1"/>
</dbReference>
<dbReference type="OrthoDB" id="9803354at2"/>
<dbReference type="GO" id="GO:0009042">
    <property type="term" value="F:valine-pyruvate transaminase activity"/>
    <property type="evidence" value="ECO:0007669"/>
    <property type="project" value="TreeGrafter"/>
</dbReference>
<dbReference type="GO" id="GO:0030170">
    <property type="term" value="F:pyridoxal phosphate binding"/>
    <property type="evidence" value="ECO:0007669"/>
    <property type="project" value="InterPro"/>
</dbReference>
<keyword evidence="8" id="KW-1185">Reference proteome</keyword>
<dbReference type="InterPro" id="IPR004839">
    <property type="entry name" value="Aminotransferase_I/II_large"/>
</dbReference>
<evidence type="ECO:0000313" key="8">
    <source>
        <dbReference type="Proteomes" id="UP000269923"/>
    </source>
</evidence>
<dbReference type="NCBIfam" id="NF006964">
    <property type="entry name" value="PRK09440.1-2"/>
    <property type="match status" value="1"/>
</dbReference>
<proteinExistence type="predicted"/>
<organism evidence="7 8">
    <name type="scientific">Conchiformibius steedae</name>
    <dbReference type="NCBI Taxonomy" id="153493"/>
    <lineage>
        <taxon>Bacteria</taxon>
        <taxon>Pseudomonadati</taxon>
        <taxon>Pseudomonadota</taxon>
        <taxon>Betaproteobacteria</taxon>
        <taxon>Neisseriales</taxon>
        <taxon>Neisseriaceae</taxon>
        <taxon>Conchiformibius</taxon>
    </lineage>
</organism>
<accession>A0A3P2A773</accession>
<evidence type="ECO:0000259" key="6">
    <source>
        <dbReference type="Pfam" id="PF00155"/>
    </source>
</evidence>
<name>A0A3P2A773_9NEIS</name>
<dbReference type="GO" id="GO:1901605">
    <property type="term" value="P:alpha-amino acid metabolic process"/>
    <property type="evidence" value="ECO:0007669"/>
    <property type="project" value="TreeGrafter"/>
</dbReference>
<comment type="cofactor">
    <cofactor evidence="1">
        <name>pyridoxal 5'-phosphate</name>
        <dbReference type="ChEBI" id="CHEBI:597326"/>
    </cofactor>
</comment>
<dbReference type="RefSeq" id="WP_124794025.1">
    <property type="nucleotide sequence ID" value="NZ_RQYC01000002.1"/>
</dbReference>
<dbReference type="Pfam" id="PF00155">
    <property type="entry name" value="Aminotran_1_2"/>
    <property type="match status" value="1"/>
</dbReference>
<evidence type="ECO:0000256" key="3">
    <source>
        <dbReference type="ARBA" id="ARBA00022576"/>
    </source>
</evidence>
<dbReference type="InterPro" id="IPR050859">
    <property type="entry name" value="Class-I_PLP-dep_aminotransf"/>
</dbReference>
<evidence type="ECO:0000256" key="2">
    <source>
        <dbReference type="ARBA" id="ARBA00021531"/>
    </source>
</evidence>
<keyword evidence="7" id="KW-0670">Pyruvate</keyword>
<reference evidence="7 8" key="1">
    <citation type="submission" date="2018-11" db="EMBL/GenBank/DDBJ databases">
        <title>Genomes From Bacteria Associated with the Canine Oral Cavity: a Test Case for Automated Genome-Based Taxonomic Assignment.</title>
        <authorList>
            <person name="Coil D.A."/>
            <person name="Jospin G."/>
            <person name="Darling A.E."/>
            <person name="Wallis C."/>
            <person name="Davis I.J."/>
            <person name="Harris S."/>
            <person name="Eisen J.A."/>
            <person name="Holcombe L.J."/>
            <person name="O'Flynn C."/>
        </authorList>
    </citation>
    <scope>NUCLEOTIDE SEQUENCE [LARGE SCALE GENOMIC DNA]</scope>
    <source>
        <strain evidence="7 8">COT-280</strain>
    </source>
</reference>
<protein>
    <recommendedName>
        <fullName evidence="2">Putative 8-amino-7-oxononanoate synthase</fullName>
    </recommendedName>
</protein>
<evidence type="ECO:0000256" key="5">
    <source>
        <dbReference type="ARBA" id="ARBA00022898"/>
    </source>
</evidence>
<sequence>MKFNFSDFGQKFTRESAILQLMDDLGQALGQDGVNMLGGGNPARIPAVNAVFAEVLRDLAQVDGAAAMVENIGNYSEPQGDRAFLQTVAAFLRRHYGWDVSADNIALTNGSQNAFFYLFNLFGGAFTDANGQTQQKSVLLPLAPEYVGYADTPVGGGGFVAVPPRIETATFQGQDGFFKYRVDFDALEQLPQWADGSIGAVCCSRPTNPTGNVLTDAEMARLDALAQSRGVPLIIDNAYGMPFPNIIHTPAQLNWHENIILCFSLSKVGLPGVRCGIVVAHPQIVRALAALNAVVNLAPTRFGAAVAAPLLANDCLKTLSEQHIRPFYRAQTETALRLLREAMPDVPLRVHVPEGAIFLWLWFEGLPQGTGELYRRLKAQGTLVLPGEPFFVGMDTADYPHARECIRISIAQDEAVLARGIAAIAAAVRDLYRDGKAA</sequence>
<comment type="caution">
    <text evidence="7">The sequence shown here is derived from an EMBL/GenBank/DDBJ whole genome shotgun (WGS) entry which is preliminary data.</text>
</comment>
<evidence type="ECO:0000256" key="4">
    <source>
        <dbReference type="ARBA" id="ARBA00022679"/>
    </source>
</evidence>
<dbReference type="PANTHER" id="PTHR42790:SF4">
    <property type="entry name" value="VALINE--PYRUVATE AMINOTRANSFERASE"/>
    <property type="match status" value="1"/>
</dbReference>
<dbReference type="GO" id="GO:0005829">
    <property type="term" value="C:cytosol"/>
    <property type="evidence" value="ECO:0007669"/>
    <property type="project" value="TreeGrafter"/>
</dbReference>
<dbReference type="EMBL" id="RQYC01000002">
    <property type="protein sequence ID" value="RRD91224.1"/>
    <property type="molecule type" value="Genomic_DNA"/>
</dbReference>
<dbReference type="PANTHER" id="PTHR42790">
    <property type="entry name" value="AMINOTRANSFERASE"/>
    <property type="match status" value="1"/>
</dbReference>
<feature type="domain" description="Aminotransferase class I/classII large" evidence="6">
    <location>
        <begin position="55"/>
        <end position="424"/>
    </location>
</feature>
<dbReference type="Proteomes" id="UP000269923">
    <property type="component" value="Unassembled WGS sequence"/>
</dbReference>
<evidence type="ECO:0000313" key="7">
    <source>
        <dbReference type="EMBL" id="RRD91224.1"/>
    </source>
</evidence>
<dbReference type="AlphaFoldDB" id="A0A3P2A773"/>
<dbReference type="InterPro" id="IPR015421">
    <property type="entry name" value="PyrdxlP-dep_Trfase_major"/>
</dbReference>
<dbReference type="CDD" id="cd00609">
    <property type="entry name" value="AAT_like"/>
    <property type="match status" value="1"/>
</dbReference>
<dbReference type="STRING" id="1121352.GCA_000620925_00252"/>
<keyword evidence="4 7" id="KW-0808">Transferase</keyword>
<evidence type="ECO:0000256" key="1">
    <source>
        <dbReference type="ARBA" id="ARBA00001933"/>
    </source>
</evidence>
<dbReference type="Gene3D" id="3.40.640.10">
    <property type="entry name" value="Type I PLP-dependent aspartate aminotransferase-like (Major domain)"/>
    <property type="match status" value="1"/>
</dbReference>
<gene>
    <name evidence="7" type="ORF">EII21_02205</name>
</gene>
<keyword evidence="5" id="KW-0663">Pyridoxal phosphate</keyword>
<dbReference type="InterPro" id="IPR015424">
    <property type="entry name" value="PyrdxlP-dep_Trfase"/>
</dbReference>
<keyword evidence="3 7" id="KW-0032">Aminotransferase</keyword>